<dbReference type="InterPro" id="IPR019874">
    <property type="entry name" value="RF_methyltr_PrmC"/>
</dbReference>
<feature type="binding site" evidence="5">
    <location>
        <position position="139"/>
    </location>
    <ligand>
        <name>S-adenosyl-L-methionine</name>
        <dbReference type="ChEBI" id="CHEBI:59789"/>
    </ligand>
</feature>
<dbReference type="Proteomes" id="UP000694660">
    <property type="component" value="Unassembled WGS sequence"/>
</dbReference>
<dbReference type="NCBIfam" id="TIGR03534">
    <property type="entry name" value="RF_mod_PrmC"/>
    <property type="match status" value="1"/>
</dbReference>
<dbReference type="RefSeq" id="WP_214363852.1">
    <property type="nucleotide sequence ID" value="NZ_JAEKFT010000043.1"/>
</dbReference>
<dbReference type="InterPro" id="IPR004556">
    <property type="entry name" value="HemK-like"/>
</dbReference>
<proteinExistence type="inferred from homology"/>
<dbReference type="HAMAP" id="MF_02126">
    <property type="entry name" value="RF_methyltr_PrmC"/>
    <property type="match status" value="1"/>
</dbReference>
<evidence type="ECO:0000256" key="5">
    <source>
        <dbReference type="HAMAP-Rule" id="MF_02126"/>
    </source>
</evidence>
<dbReference type="CDD" id="cd02440">
    <property type="entry name" value="AdoMet_MTases"/>
    <property type="match status" value="1"/>
</dbReference>
<comment type="function">
    <text evidence="5">Methylates the class 1 translation termination release factors RF1/PrfA and RF2/PrfB on the glutamine residue of the universally conserved GGQ motif.</text>
</comment>
<dbReference type="PANTHER" id="PTHR18895:SF74">
    <property type="entry name" value="MTRF1L RELEASE FACTOR GLUTAMINE METHYLTRANSFERASE"/>
    <property type="match status" value="1"/>
</dbReference>
<evidence type="ECO:0000259" key="6">
    <source>
        <dbReference type="Pfam" id="PF05175"/>
    </source>
</evidence>
<feature type="domain" description="Release factor glutamine methyltransferase N-terminal" evidence="7">
    <location>
        <begin position="11"/>
        <end position="72"/>
    </location>
</feature>
<evidence type="ECO:0000256" key="1">
    <source>
        <dbReference type="ARBA" id="ARBA00022603"/>
    </source>
</evidence>
<feature type="domain" description="Methyltransferase small" evidence="6">
    <location>
        <begin position="105"/>
        <end position="189"/>
    </location>
</feature>
<dbReference type="GO" id="GO:0003676">
    <property type="term" value="F:nucleic acid binding"/>
    <property type="evidence" value="ECO:0007669"/>
    <property type="project" value="InterPro"/>
</dbReference>
<protein>
    <recommendedName>
        <fullName evidence="5">Release factor glutamine methyltransferase</fullName>
        <shortName evidence="5">RF MTase</shortName>
        <ecNumber evidence="5">2.1.1.297</ecNumber>
    </recommendedName>
    <alternativeName>
        <fullName evidence="5">N5-glutamine methyltransferase PrmC</fullName>
    </alternativeName>
    <alternativeName>
        <fullName evidence="5">Protein-(glutamine-N5) MTase PrmC</fullName>
    </alternativeName>
    <alternativeName>
        <fullName evidence="5">Protein-glutamine N-methyltransferase PrmC</fullName>
    </alternativeName>
</protein>
<comment type="similarity">
    <text evidence="5">Belongs to the protein N5-glutamine methyltransferase family. PrmC subfamily.</text>
</comment>
<comment type="caution">
    <text evidence="8">The sequence shown here is derived from an EMBL/GenBank/DDBJ whole genome shotgun (WGS) entry which is preliminary data.</text>
</comment>
<dbReference type="Gene3D" id="3.40.50.150">
    <property type="entry name" value="Vaccinia Virus protein VP39"/>
    <property type="match status" value="1"/>
</dbReference>
<evidence type="ECO:0000256" key="2">
    <source>
        <dbReference type="ARBA" id="ARBA00022679"/>
    </source>
</evidence>
<dbReference type="GO" id="GO:0102559">
    <property type="term" value="F:peptide chain release factor N(5)-glutamine methyltransferase activity"/>
    <property type="evidence" value="ECO:0007669"/>
    <property type="project" value="UniProtKB-EC"/>
</dbReference>
<sequence length="281" mass="29386">MTSAETVGAALAACRGRIERTDARILMAEAIGRPSSFLVAHPETVLTAEQQARFAQWVTRRAAGEPVAYLIGTREFYGRPFAVSPAVLIPRPETEGIIDIAREAFPTAPSHVLDLGTGSGALAVTLALLWPEAAVVAVDRSAAALAVAAANARQLGARVDVLESDWFSALPAARRFDLIVSNPPYVAEGDPHLGEGDVRFEPPGALAAGADGLDDIRRIAADAAPRLASGGCLLVEHGYDQGAAVRQILALGGLARVRSWTDLAGIERITGGWLDAAVDEA</sequence>
<gene>
    <name evidence="5 8" type="primary">prmC</name>
    <name evidence="8" type="ORF">I8J34_22325</name>
</gene>
<dbReference type="AlphaFoldDB" id="A0A944HAX2"/>
<comment type="catalytic activity">
    <reaction evidence="4 5">
        <text>L-glutaminyl-[peptide chain release factor] + S-adenosyl-L-methionine = N(5)-methyl-L-glutaminyl-[peptide chain release factor] + S-adenosyl-L-homocysteine + H(+)</text>
        <dbReference type="Rhea" id="RHEA:42896"/>
        <dbReference type="Rhea" id="RHEA-COMP:10271"/>
        <dbReference type="Rhea" id="RHEA-COMP:10272"/>
        <dbReference type="ChEBI" id="CHEBI:15378"/>
        <dbReference type="ChEBI" id="CHEBI:30011"/>
        <dbReference type="ChEBI" id="CHEBI:57856"/>
        <dbReference type="ChEBI" id="CHEBI:59789"/>
        <dbReference type="ChEBI" id="CHEBI:61891"/>
        <dbReference type="EC" id="2.1.1.297"/>
    </reaction>
</comment>
<evidence type="ECO:0000313" key="8">
    <source>
        <dbReference type="EMBL" id="MBT0963925.1"/>
    </source>
</evidence>
<dbReference type="Gene3D" id="1.10.8.10">
    <property type="entry name" value="DNA helicase RuvA subunit, C-terminal domain"/>
    <property type="match status" value="1"/>
</dbReference>
<evidence type="ECO:0000259" key="7">
    <source>
        <dbReference type="Pfam" id="PF17827"/>
    </source>
</evidence>
<keyword evidence="1 5" id="KW-0489">Methyltransferase</keyword>
<dbReference type="InterPro" id="IPR007848">
    <property type="entry name" value="Small_mtfrase_dom"/>
</dbReference>
<dbReference type="InterPro" id="IPR029063">
    <property type="entry name" value="SAM-dependent_MTases_sf"/>
</dbReference>
<dbReference type="SUPFAM" id="SSF53335">
    <property type="entry name" value="S-adenosyl-L-methionine-dependent methyltransferases"/>
    <property type="match status" value="1"/>
</dbReference>
<dbReference type="PROSITE" id="PS00092">
    <property type="entry name" value="N6_MTASE"/>
    <property type="match status" value="1"/>
</dbReference>
<evidence type="ECO:0000256" key="3">
    <source>
        <dbReference type="ARBA" id="ARBA00022691"/>
    </source>
</evidence>
<dbReference type="GO" id="GO:0032259">
    <property type="term" value="P:methylation"/>
    <property type="evidence" value="ECO:0007669"/>
    <property type="project" value="UniProtKB-KW"/>
</dbReference>
<keyword evidence="2 5" id="KW-0808">Transferase</keyword>
<dbReference type="Pfam" id="PF17827">
    <property type="entry name" value="PrmC_N"/>
    <property type="match status" value="1"/>
</dbReference>
<feature type="binding site" evidence="5">
    <location>
        <position position="166"/>
    </location>
    <ligand>
        <name>S-adenosyl-L-methionine</name>
        <dbReference type="ChEBI" id="CHEBI:59789"/>
    </ligand>
</feature>
<dbReference type="FunFam" id="3.40.50.150:FF:000053">
    <property type="entry name" value="Release factor glutamine methyltransferase"/>
    <property type="match status" value="1"/>
</dbReference>
<dbReference type="InterPro" id="IPR002052">
    <property type="entry name" value="DNA_methylase_N6_adenine_CS"/>
</dbReference>
<evidence type="ECO:0000313" key="9">
    <source>
        <dbReference type="Proteomes" id="UP000694660"/>
    </source>
</evidence>
<reference evidence="9" key="1">
    <citation type="journal article" date="2022" name="ISME J.">
        <title>Genetic and phylogenetic analysis of dissimilatory iodate-reducing bacteria identifies potential niches across the world's oceans.</title>
        <authorList>
            <person name="Reyes-Umana V."/>
            <person name="Henning Z."/>
            <person name="Lee K."/>
            <person name="Barnum T.P."/>
            <person name="Coates J.D."/>
        </authorList>
    </citation>
    <scope>NUCLEOTIDE SEQUENCE [LARGE SCALE GENOMIC DNA]</scope>
    <source>
        <strain evidence="9">IR12</strain>
    </source>
</reference>
<feature type="binding site" evidence="5">
    <location>
        <begin position="182"/>
        <end position="185"/>
    </location>
    <ligand>
        <name>substrate</name>
    </ligand>
</feature>
<name>A0A944HAX2_DENI1</name>
<dbReference type="InterPro" id="IPR040758">
    <property type="entry name" value="PrmC_N"/>
</dbReference>
<feature type="binding site" evidence="5">
    <location>
        <position position="182"/>
    </location>
    <ligand>
        <name>S-adenosyl-L-methionine</name>
        <dbReference type="ChEBI" id="CHEBI:59789"/>
    </ligand>
</feature>
<accession>A0A944HAX2</accession>
<organism evidence="8 9">
    <name type="scientific">Denitromonas iodatirespirans</name>
    <dbReference type="NCBI Taxonomy" id="2795389"/>
    <lineage>
        <taxon>Bacteria</taxon>
        <taxon>Pseudomonadati</taxon>
        <taxon>Pseudomonadota</taxon>
        <taxon>Betaproteobacteria</taxon>
        <taxon>Rhodocyclales</taxon>
        <taxon>Zoogloeaceae</taxon>
        <taxon>Denitromonas</taxon>
    </lineage>
</organism>
<dbReference type="PANTHER" id="PTHR18895">
    <property type="entry name" value="HEMK METHYLTRANSFERASE"/>
    <property type="match status" value="1"/>
</dbReference>
<dbReference type="EC" id="2.1.1.297" evidence="5"/>
<dbReference type="EMBL" id="JAEKFT010000043">
    <property type="protein sequence ID" value="MBT0963925.1"/>
    <property type="molecule type" value="Genomic_DNA"/>
</dbReference>
<keyword evidence="3 5" id="KW-0949">S-adenosyl-L-methionine</keyword>
<feature type="binding site" evidence="5">
    <location>
        <begin position="116"/>
        <end position="120"/>
    </location>
    <ligand>
        <name>S-adenosyl-L-methionine</name>
        <dbReference type="ChEBI" id="CHEBI:59789"/>
    </ligand>
</feature>
<dbReference type="InterPro" id="IPR050320">
    <property type="entry name" value="N5-glutamine_MTase"/>
</dbReference>
<dbReference type="NCBIfam" id="TIGR00536">
    <property type="entry name" value="hemK_fam"/>
    <property type="match status" value="1"/>
</dbReference>
<dbReference type="Pfam" id="PF05175">
    <property type="entry name" value="MTS"/>
    <property type="match status" value="1"/>
</dbReference>
<keyword evidence="9" id="KW-1185">Reference proteome</keyword>
<evidence type="ECO:0000256" key="4">
    <source>
        <dbReference type="ARBA" id="ARBA00048391"/>
    </source>
</evidence>